<reference evidence="1" key="1">
    <citation type="submission" date="2023-04" db="EMBL/GenBank/DDBJ databases">
        <title>Draft Genome sequencing of Naganishia species isolated from polar environments using Oxford Nanopore Technology.</title>
        <authorList>
            <person name="Leo P."/>
            <person name="Venkateswaran K."/>
        </authorList>
    </citation>
    <scope>NUCLEOTIDE SEQUENCE</scope>
    <source>
        <strain evidence="1">MNA-CCFEE 5262</strain>
    </source>
</reference>
<keyword evidence="2" id="KW-1185">Reference proteome</keyword>
<accession>A0ACC2WUN0</accession>
<dbReference type="EMBL" id="JASBWS010000007">
    <property type="protein sequence ID" value="KAJ9114854.1"/>
    <property type="molecule type" value="Genomic_DNA"/>
</dbReference>
<proteinExistence type="predicted"/>
<evidence type="ECO:0000313" key="1">
    <source>
        <dbReference type="EMBL" id="KAJ9114854.1"/>
    </source>
</evidence>
<organism evidence="1 2">
    <name type="scientific">Naganishia adeliensis</name>
    <dbReference type="NCBI Taxonomy" id="92952"/>
    <lineage>
        <taxon>Eukaryota</taxon>
        <taxon>Fungi</taxon>
        <taxon>Dikarya</taxon>
        <taxon>Basidiomycota</taxon>
        <taxon>Agaricomycotina</taxon>
        <taxon>Tremellomycetes</taxon>
        <taxon>Filobasidiales</taxon>
        <taxon>Filobasidiaceae</taxon>
        <taxon>Naganishia</taxon>
    </lineage>
</organism>
<name>A0ACC2WUN0_9TREE</name>
<dbReference type="Proteomes" id="UP001230649">
    <property type="component" value="Unassembled WGS sequence"/>
</dbReference>
<sequence>MFTPTTTPPKFVTPEEHAQITSSTPESFFDIPPALRFHNTEVELEVDPTPDFLPSGNVKGTIWVTEEVFVFILSAGLANGTEAPVPTGFSLKYPSITLHAISPASDSTPAYLYCQVEDPSAKVQNTTETEEDDAEVEGDDEELVPMRELKVFVKTPEQLNDLFNALSLCASLHPSPSSPDGSQQGFFGGNPDDEDRELPFTITGMPAGADGAFVDAPEGDANGDTVDGGRTRSDYQAGTERYRPY</sequence>
<evidence type="ECO:0000313" key="2">
    <source>
        <dbReference type="Proteomes" id="UP001230649"/>
    </source>
</evidence>
<protein>
    <submittedName>
        <fullName evidence="1">Uncharacterized protein</fullName>
    </submittedName>
</protein>
<comment type="caution">
    <text evidence="1">The sequence shown here is derived from an EMBL/GenBank/DDBJ whole genome shotgun (WGS) entry which is preliminary data.</text>
</comment>
<gene>
    <name evidence="1" type="ORF">QFC20_001225</name>
</gene>